<dbReference type="AlphaFoldDB" id="A0A7U4TGW4"/>
<evidence type="ECO:0000313" key="4">
    <source>
        <dbReference type="EMBL" id="AMM40194.1"/>
    </source>
</evidence>
<proteinExistence type="predicted"/>
<dbReference type="OrthoDB" id="9776235at2"/>
<feature type="domain" description="NodB homology" evidence="3">
    <location>
        <begin position="83"/>
        <end position="327"/>
    </location>
</feature>
<dbReference type="Proteomes" id="UP000070560">
    <property type="component" value="Chromosome"/>
</dbReference>
<dbReference type="EC" id="3.-.-.-" evidence="4"/>
<sequence>MKNKLKSLARKTIVPFLFKTNYYHQILEKHGNNAAIILLYHNIDSSWKNGFKKQMQFIKEHMQPISLNKLIDCLIKKKPFPPKSIAITFDDGYESIYHHAYPILDKYQILATIFLVTGYIDTRKTFWWDEFREIINNFSNKWFRENFNTLTHLFPQKVFHHKNFEIETEKYLARLNNRKIAKIIKKLRSELNYIKLEKNNSILSWSQIKEMAKNGIDFGSHTINHYNLTTLSDKEIEEELRVSKQKIEQELKKPVTGFCYPFGKKEHYNQKIKELVIKAGYQYAVTADFGHVSQKSDLFLLKRVPAGNEPLPYFVRNLALALTENSY</sequence>
<accession>A0A7U4TGW4</accession>
<reference evidence="4 5" key="1">
    <citation type="submission" date="2015-10" db="EMBL/GenBank/DDBJ databases">
        <title>Candidatus Desulfofervidus auxilii, a hydrogenotrophic sulfate-reducing bacterium involved in the thermophilic anaerobic oxidation of methane.</title>
        <authorList>
            <person name="Krukenberg V."/>
            <person name="Richter M."/>
            <person name="Wegener G."/>
        </authorList>
    </citation>
    <scope>NUCLEOTIDE SEQUENCE [LARGE SCALE GENOMIC DNA]</scope>
    <source>
        <strain evidence="4 5">HS1</strain>
    </source>
</reference>
<dbReference type="InterPro" id="IPR002509">
    <property type="entry name" value="NODB_dom"/>
</dbReference>
<evidence type="ECO:0000256" key="2">
    <source>
        <dbReference type="ARBA" id="ARBA00022729"/>
    </source>
</evidence>
<dbReference type="PANTHER" id="PTHR34216">
    <property type="match status" value="1"/>
</dbReference>
<dbReference type="RefSeq" id="WP_066060490.1">
    <property type="nucleotide sequence ID" value="NZ_CP013015.1"/>
</dbReference>
<dbReference type="GO" id="GO:0005975">
    <property type="term" value="P:carbohydrate metabolic process"/>
    <property type="evidence" value="ECO:0007669"/>
    <property type="project" value="InterPro"/>
</dbReference>
<comment type="subcellular location">
    <subcellularLocation>
        <location evidence="1">Secreted</location>
    </subcellularLocation>
</comment>
<dbReference type="GO" id="GO:0005576">
    <property type="term" value="C:extracellular region"/>
    <property type="evidence" value="ECO:0007669"/>
    <property type="project" value="UniProtKB-SubCell"/>
</dbReference>
<dbReference type="Pfam" id="PF01522">
    <property type="entry name" value="Polysacc_deac_1"/>
    <property type="match status" value="2"/>
</dbReference>
<keyword evidence="2" id="KW-0732">Signal</keyword>
<evidence type="ECO:0000259" key="3">
    <source>
        <dbReference type="PROSITE" id="PS51677"/>
    </source>
</evidence>
<dbReference type="SUPFAM" id="SSF88713">
    <property type="entry name" value="Glycoside hydrolase/deacetylase"/>
    <property type="match status" value="1"/>
</dbReference>
<dbReference type="InterPro" id="IPR051398">
    <property type="entry name" value="Polysacch_Deacetylase"/>
</dbReference>
<organism evidence="4 5">
    <name type="scientific">Desulfofervidus auxilii</name>
    <dbReference type="NCBI Taxonomy" id="1621989"/>
    <lineage>
        <taxon>Bacteria</taxon>
        <taxon>Pseudomonadati</taxon>
        <taxon>Thermodesulfobacteriota</taxon>
        <taxon>Candidatus Desulfofervidia</taxon>
        <taxon>Candidatus Desulfofervidales</taxon>
        <taxon>Candidatus Desulfofervidaceae</taxon>
        <taxon>Candidatus Desulfofervidus</taxon>
    </lineage>
</organism>
<protein>
    <submittedName>
        <fullName evidence="4">Polysaccharide deacetylase</fullName>
        <ecNumber evidence="4">3.-.-.-</ecNumber>
    </submittedName>
</protein>
<dbReference type="EMBL" id="CP013015">
    <property type="protein sequence ID" value="AMM40194.1"/>
    <property type="molecule type" value="Genomic_DNA"/>
</dbReference>
<dbReference type="Gene3D" id="3.20.20.370">
    <property type="entry name" value="Glycoside hydrolase/deacetylase"/>
    <property type="match status" value="1"/>
</dbReference>
<evidence type="ECO:0000256" key="1">
    <source>
        <dbReference type="ARBA" id="ARBA00004613"/>
    </source>
</evidence>
<keyword evidence="4" id="KW-0378">Hydrolase</keyword>
<dbReference type="GO" id="GO:0016810">
    <property type="term" value="F:hydrolase activity, acting on carbon-nitrogen (but not peptide) bonds"/>
    <property type="evidence" value="ECO:0007669"/>
    <property type="project" value="InterPro"/>
</dbReference>
<evidence type="ECO:0000313" key="5">
    <source>
        <dbReference type="Proteomes" id="UP000070560"/>
    </source>
</evidence>
<dbReference type="KEGG" id="daw:HS1_000388"/>
<dbReference type="CDD" id="cd10918">
    <property type="entry name" value="CE4_NodB_like_5s_6s"/>
    <property type="match status" value="1"/>
</dbReference>
<dbReference type="InterPro" id="IPR011330">
    <property type="entry name" value="Glyco_hydro/deAcase_b/a-brl"/>
</dbReference>
<dbReference type="PROSITE" id="PS51677">
    <property type="entry name" value="NODB"/>
    <property type="match status" value="1"/>
</dbReference>
<gene>
    <name evidence="4" type="ORF">HS1_000388</name>
</gene>
<dbReference type="PANTHER" id="PTHR34216:SF3">
    <property type="entry name" value="POLY-BETA-1,6-N-ACETYL-D-GLUCOSAMINE N-DEACETYLASE"/>
    <property type="match status" value="1"/>
</dbReference>
<keyword evidence="5" id="KW-1185">Reference proteome</keyword>
<name>A0A7U4TGW4_DESA2</name>